<evidence type="ECO:0000256" key="11">
    <source>
        <dbReference type="PIRSR" id="PIRSR607992-2"/>
    </source>
</evidence>
<evidence type="ECO:0000256" key="9">
    <source>
        <dbReference type="ARBA" id="ARBA00023136"/>
    </source>
</evidence>
<keyword evidence="6 12" id="KW-0809">Transit peptide</keyword>
<comment type="caution">
    <text evidence="12">Lacks conserved residue(s) required for the propagation of feature annotation.</text>
</comment>
<proteinExistence type="inferred from homology"/>
<evidence type="ECO:0000256" key="4">
    <source>
        <dbReference type="ARBA" id="ARBA00022692"/>
    </source>
</evidence>
<dbReference type="GO" id="GO:0020037">
    <property type="term" value="F:heme binding"/>
    <property type="evidence" value="ECO:0007669"/>
    <property type="project" value="TreeGrafter"/>
</dbReference>
<dbReference type="GO" id="GO:0006121">
    <property type="term" value="P:mitochondrial electron transport, succinate to ubiquinone"/>
    <property type="evidence" value="ECO:0007669"/>
    <property type="project" value="TreeGrafter"/>
</dbReference>
<evidence type="ECO:0000256" key="8">
    <source>
        <dbReference type="ARBA" id="ARBA00023128"/>
    </source>
</evidence>
<evidence type="ECO:0000313" key="13">
    <source>
        <dbReference type="EMBL" id="CAG9765637.1"/>
    </source>
</evidence>
<dbReference type="InterPro" id="IPR034804">
    <property type="entry name" value="SQR/QFR_C/D"/>
</dbReference>
<dbReference type="Pfam" id="PF05328">
    <property type="entry name" value="CybS"/>
    <property type="match status" value="1"/>
</dbReference>
<keyword evidence="3 12" id="KW-0813">Transport</keyword>
<dbReference type="PANTHER" id="PTHR13337">
    <property type="entry name" value="SUCCINATE DEHYDROGENASE"/>
    <property type="match status" value="1"/>
</dbReference>
<keyword evidence="12" id="KW-0249">Electron transport</keyword>
<dbReference type="Proteomes" id="UP001152799">
    <property type="component" value="Chromosome 3"/>
</dbReference>
<dbReference type="GO" id="GO:0005743">
    <property type="term" value="C:mitochondrial inner membrane"/>
    <property type="evidence" value="ECO:0007669"/>
    <property type="project" value="UniProtKB-SubCell"/>
</dbReference>
<reference evidence="13" key="1">
    <citation type="submission" date="2022-01" db="EMBL/GenBank/DDBJ databases">
        <authorList>
            <person name="King R."/>
        </authorList>
    </citation>
    <scope>NUCLEOTIDE SEQUENCE</scope>
</reference>
<protein>
    <recommendedName>
        <fullName evidence="12">Succinate dehydrogenase [ubiquinone] cytochrome b small subunit</fullName>
    </recommendedName>
</protein>
<comment type="subcellular location">
    <subcellularLocation>
        <location evidence="1 12">Mitochondrion inner membrane</location>
        <topology evidence="1 12">Multi-pass membrane protein</topology>
    </subcellularLocation>
</comment>
<keyword evidence="11 12" id="KW-0479">Metal-binding</keyword>
<evidence type="ECO:0000256" key="5">
    <source>
        <dbReference type="ARBA" id="ARBA00022792"/>
    </source>
</evidence>
<dbReference type="GO" id="GO:0046872">
    <property type="term" value="F:metal ion binding"/>
    <property type="evidence" value="ECO:0007669"/>
    <property type="project" value="UniProtKB-KW"/>
</dbReference>
<dbReference type="PANTHER" id="PTHR13337:SF2">
    <property type="entry name" value="SUCCINATE DEHYDROGENASE [UBIQUINONE] CYTOCHROME B SMALL SUBUNIT, MITOCHONDRIAL"/>
    <property type="match status" value="1"/>
</dbReference>
<keyword evidence="7 12" id="KW-1133">Transmembrane helix</keyword>
<evidence type="ECO:0000256" key="1">
    <source>
        <dbReference type="ARBA" id="ARBA00004448"/>
    </source>
</evidence>
<keyword evidence="14" id="KW-1185">Reference proteome</keyword>
<keyword evidence="8 12" id="KW-0496">Mitochondrion</keyword>
<feature type="transmembrane region" description="Helical" evidence="12">
    <location>
        <begin position="72"/>
        <end position="94"/>
    </location>
</feature>
<keyword evidence="12" id="KW-0349">Heme</keyword>
<feature type="binding site" description="axial binding residue" evidence="11">
    <location>
        <position position="109"/>
    </location>
    <ligand>
        <name>heme b</name>
        <dbReference type="ChEBI" id="CHEBI:60344"/>
        <note>ligand shared with SDHC</note>
    </ligand>
    <ligandPart>
        <name>Fe</name>
        <dbReference type="ChEBI" id="CHEBI:18248"/>
    </ligandPart>
</feature>
<dbReference type="Gene3D" id="1.20.1300.10">
    <property type="entry name" value="Fumarate reductase/succinate dehydrogenase, transmembrane subunit"/>
    <property type="match status" value="1"/>
</dbReference>
<dbReference type="GO" id="GO:0006099">
    <property type="term" value="P:tricarboxylic acid cycle"/>
    <property type="evidence" value="ECO:0007669"/>
    <property type="project" value="UniProtKB-KW"/>
</dbReference>
<feature type="transmembrane region" description="Helical" evidence="12">
    <location>
        <begin position="134"/>
        <end position="153"/>
    </location>
</feature>
<dbReference type="InterPro" id="IPR007992">
    <property type="entry name" value="CybS"/>
</dbReference>
<keyword evidence="5 12" id="KW-0999">Mitochondrion inner membrane</keyword>
<evidence type="ECO:0000313" key="14">
    <source>
        <dbReference type="Proteomes" id="UP001152799"/>
    </source>
</evidence>
<accession>A0A9N9MLN0</accession>
<keyword evidence="11" id="KW-0408">Iron</keyword>
<evidence type="ECO:0000256" key="2">
    <source>
        <dbReference type="ARBA" id="ARBA00007294"/>
    </source>
</evidence>
<evidence type="ECO:0000256" key="12">
    <source>
        <dbReference type="RuleBase" id="RU364031"/>
    </source>
</evidence>
<dbReference type="EMBL" id="OU892279">
    <property type="protein sequence ID" value="CAG9765637.1"/>
    <property type="molecule type" value="Genomic_DNA"/>
</dbReference>
<organism evidence="13 14">
    <name type="scientific">Ceutorhynchus assimilis</name>
    <name type="common">cabbage seed weevil</name>
    <dbReference type="NCBI Taxonomy" id="467358"/>
    <lineage>
        <taxon>Eukaryota</taxon>
        <taxon>Metazoa</taxon>
        <taxon>Ecdysozoa</taxon>
        <taxon>Arthropoda</taxon>
        <taxon>Hexapoda</taxon>
        <taxon>Insecta</taxon>
        <taxon>Pterygota</taxon>
        <taxon>Neoptera</taxon>
        <taxon>Endopterygota</taxon>
        <taxon>Coleoptera</taxon>
        <taxon>Polyphaga</taxon>
        <taxon>Cucujiformia</taxon>
        <taxon>Curculionidae</taxon>
        <taxon>Ceutorhynchinae</taxon>
        <taxon>Ceutorhynchus</taxon>
    </lineage>
</organism>
<keyword evidence="4 12" id="KW-0812">Transmembrane</keyword>
<evidence type="ECO:0000256" key="7">
    <source>
        <dbReference type="ARBA" id="ARBA00022989"/>
    </source>
</evidence>
<feature type="binding site" evidence="10">
    <location>
        <position position="121"/>
    </location>
    <ligand>
        <name>a ubiquinone</name>
        <dbReference type="ChEBI" id="CHEBI:16389"/>
        <note>ligand shared with IP/SDHB</note>
    </ligand>
</feature>
<comment type="function">
    <text evidence="12">Membrane-anchoring subunit of succinate dehydrogenase (SDH) that is involved in complex II of the mitochondrial electron transport chain and is responsible for transferring electrons from succinate to ubiquinone (coenzyme Q).</text>
</comment>
<evidence type="ECO:0000256" key="6">
    <source>
        <dbReference type="ARBA" id="ARBA00022946"/>
    </source>
</evidence>
<comment type="similarity">
    <text evidence="2 12">Belongs to the CybS family.</text>
</comment>
<gene>
    <name evidence="13" type="ORF">CEUTPL_LOCUS6242</name>
</gene>
<keyword evidence="12" id="KW-0816">Tricarboxylic acid cycle</keyword>
<dbReference type="GO" id="GO:0048039">
    <property type="term" value="F:ubiquinone binding"/>
    <property type="evidence" value="ECO:0007669"/>
    <property type="project" value="TreeGrafter"/>
</dbReference>
<name>A0A9N9MLN0_9CUCU</name>
<evidence type="ECO:0000256" key="10">
    <source>
        <dbReference type="PIRSR" id="PIRSR607992-1"/>
    </source>
</evidence>
<evidence type="ECO:0000256" key="3">
    <source>
        <dbReference type="ARBA" id="ARBA00022448"/>
    </source>
</evidence>
<keyword evidence="9 12" id="KW-0472">Membrane</keyword>
<dbReference type="AlphaFoldDB" id="A0A9N9MLN0"/>
<sequence>MALSLLARNIPKLRGFAALPRCTFRIQKAQNFTQLVVSKNTNSLSLANKCKIQFVNVGQQAKRNMSGDHGKIWTIEKIISFLLLGLVPATFLYPNNILDNAFAVACVLHFHWGLEACVIDYARPIVVGPILSKIAIALLYVVSATTLGALIYFNQTQIGIGCALRDFWSITGTAADNQKSAK</sequence>
<dbReference type="OrthoDB" id="18577at2759"/>